<accession>A0A9N9BF86</accession>
<comment type="caution">
    <text evidence="2">The sequence shown here is derived from an EMBL/GenBank/DDBJ whole genome shotgun (WGS) entry which is preliminary data.</text>
</comment>
<feature type="compositionally biased region" description="Basic and acidic residues" evidence="1">
    <location>
        <begin position="75"/>
        <end position="93"/>
    </location>
</feature>
<name>A0A9N9BF86_9GLOM</name>
<reference evidence="2" key="1">
    <citation type="submission" date="2021-06" db="EMBL/GenBank/DDBJ databases">
        <authorList>
            <person name="Kallberg Y."/>
            <person name="Tangrot J."/>
            <person name="Rosling A."/>
        </authorList>
    </citation>
    <scope>NUCLEOTIDE SEQUENCE</scope>
    <source>
        <strain evidence="2">UK204</strain>
    </source>
</reference>
<dbReference type="OrthoDB" id="2239528at2759"/>
<gene>
    <name evidence="2" type="ORF">FCALED_LOCUS6635</name>
</gene>
<keyword evidence="3" id="KW-1185">Reference proteome</keyword>
<evidence type="ECO:0000313" key="3">
    <source>
        <dbReference type="Proteomes" id="UP000789570"/>
    </source>
</evidence>
<proteinExistence type="predicted"/>
<dbReference type="EMBL" id="CAJVPQ010001619">
    <property type="protein sequence ID" value="CAG8561739.1"/>
    <property type="molecule type" value="Genomic_DNA"/>
</dbReference>
<dbReference type="Proteomes" id="UP000789570">
    <property type="component" value="Unassembled WGS sequence"/>
</dbReference>
<dbReference type="AlphaFoldDB" id="A0A9N9BF86"/>
<protein>
    <submittedName>
        <fullName evidence="2">14735_t:CDS:1</fullName>
    </submittedName>
</protein>
<organism evidence="2 3">
    <name type="scientific">Funneliformis caledonium</name>
    <dbReference type="NCBI Taxonomy" id="1117310"/>
    <lineage>
        <taxon>Eukaryota</taxon>
        <taxon>Fungi</taxon>
        <taxon>Fungi incertae sedis</taxon>
        <taxon>Mucoromycota</taxon>
        <taxon>Glomeromycotina</taxon>
        <taxon>Glomeromycetes</taxon>
        <taxon>Glomerales</taxon>
        <taxon>Glomeraceae</taxon>
        <taxon>Funneliformis</taxon>
    </lineage>
</organism>
<feature type="region of interest" description="Disordered" evidence="1">
    <location>
        <begin position="73"/>
        <end position="93"/>
    </location>
</feature>
<sequence>MLRGAVTTHIIIVFVQRKKKLNYVFKRSLKSPSFLSNEGLRQIQNAAESFEISVVNATYNEIVRNWAYFQGDQTSRARHDSSPSKTEIREDRF</sequence>
<evidence type="ECO:0000256" key="1">
    <source>
        <dbReference type="SAM" id="MobiDB-lite"/>
    </source>
</evidence>
<evidence type="ECO:0000313" key="2">
    <source>
        <dbReference type="EMBL" id="CAG8561739.1"/>
    </source>
</evidence>